<dbReference type="Pfam" id="PF04434">
    <property type="entry name" value="SWIM"/>
    <property type="match status" value="1"/>
</dbReference>
<evidence type="ECO:0000256" key="1">
    <source>
        <dbReference type="PROSITE-ProRule" id="PRU00325"/>
    </source>
</evidence>
<organism evidence="3 4">
    <name type="scientific">Flectobacillus rivi</name>
    <dbReference type="NCBI Taxonomy" id="2984209"/>
    <lineage>
        <taxon>Bacteria</taxon>
        <taxon>Pseudomonadati</taxon>
        <taxon>Bacteroidota</taxon>
        <taxon>Cytophagia</taxon>
        <taxon>Cytophagales</taxon>
        <taxon>Flectobacillaceae</taxon>
        <taxon>Flectobacillus</taxon>
    </lineage>
</organism>
<keyword evidence="1" id="KW-0862">Zinc</keyword>
<comment type="caution">
    <text evidence="3">The sequence shown here is derived from an EMBL/GenBank/DDBJ whole genome shotgun (WGS) entry which is preliminary data.</text>
</comment>
<dbReference type="InterPro" id="IPR007527">
    <property type="entry name" value="Znf_SWIM"/>
</dbReference>
<keyword evidence="4" id="KW-1185">Reference proteome</keyword>
<evidence type="ECO:0000313" key="4">
    <source>
        <dbReference type="Proteomes" id="UP001225761"/>
    </source>
</evidence>
<feature type="domain" description="SWIM-type" evidence="2">
    <location>
        <begin position="53"/>
        <end position="86"/>
    </location>
</feature>
<keyword evidence="1" id="KW-0863">Zinc-finger</keyword>
<sequence>MNYLTDEQVAQLAPDASSLKAGRDLSHEPKWLNFQSNERVLWGEVQGSGKNPYQTQIDLTNTAFKCSCPSRKFPCKHGLGLLFLVAKKNGEISSAIEEPSWVSEWMNKRSAKVNKPEVSTEEEISPEVLLAQAEKQAQAKAKRQEERYLKVQNGIAELELWLKDLVQAGLLTVPQKGAHYFERMAARLVDSQATGLAGLVKSFNKLDFFKNDDWQKESLELISKIYLLIEAFNRLDQLPPLVQEEVKARIGWNIQTKELLERNDIETIKDHWLVIGRQTTIEEGLTMQKNWLWGLKSQKNALVLNFAFGGMAIETPILPGSIAHADLAFYPSNTPLRATVKNYISTVDYLPEPISGLSSWNEAHAKAIDILAQNPWTDTVPLLIEQVCIVFHQGKYYLQDAHETILKIDSTVSNEQIWKLLAITGGNAVSLMVLYQFDSVRPLGLVQNYEYLLLD</sequence>
<evidence type="ECO:0000259" key="2">
    <source>
        <dbReference type="PROSITE" id="PS50966"/>
    </source>
</evidence>
<dbReference type="RefSeq" id="WP_283380599.1">
    <property type="nucleotide sequence ID" value="NZ_JASHIE010000002.1"/>
</dbReference>
<dbReference type="EMBL" id="JASHIE010000002">
    <property type="protein sequence ID" value="MDI9873465.1"/>
    <property type="molecule type" value="Genomic_DNA"/>
</dbReference>
<name>A0ABT6YX57_9BACT</name>
<evidence type="ECO:0000313" key="3">
    <source>
        <dbReference type="EMBL" id="MDI9873465.1"/>
    </source>
</evidence>
<protein>
    <submittedName>
        <fullName evidence="3">SWIM zinc finger family protein</fullName>
    </submittedName>
</protein>
<reference evidence="3 4" key="1">
    <citation type="submission" date="2023-05" db="EMBL/GenBank/DDBJ databases">
        <title>Novel species of genus Flectobacillus isolated from stream in China.</title>
        <authorList>
            <person name="Lu H."/>
        </authorList>
    </citation>
    <scope>NUCLEOTIDE SEQUENCE [LARGE SCALE GENOMIC DNA]</scope>
    <source>
        <strain evidence="3 4">LFS242W</strain>
    </source>
</reference>
<dbReference type="Proteomes" id="UP001225761">
    <property type="component" value="Unassembled WGS sequence"/>
</dbReference>
<dbReference type="PROSITE" id="PS50966">
    <property type="entry name" value="ZF_SWIM"/>
    <property type="match status" value="1"/>
</dbReference>
<accession>A0ABT6YX57</accession>
<proteinExistence type="predicted"/>
<gene>
    <name evidence="3" type="ORF">QM481_02955</name>
</gene>
<keyword evidence="1" id="KW-0479">Metal-binding</keyword>